<dbReference type="Proteomes" id="UP000247459">
    <property type="component" value="Unassembled WGS sequence"/>
</dbReference>
<protein>
    <recommendedName>
        <fullName evidence="3">DUF2515 domain-containing protein</fullName>
    </recommendedName>
</protein>
<dbReference type="Pfam" id="PF10720">
    <property type="entry name" value="DUF2515"/>
    <property type="match status" value="1"/>
</dbReference>
<comment type="caution">
    <text evidence="1">The sequence shown here is derived from an EMBL/GenBank/DDBJ whole genome shotgun (WGS) entry which is preliminary data.</text>
</comment>
<accession>A0A2W0CDM6</accession>
<name>A0A2W0CDM6_9BACL</name>
<reference evidence="1 2" key="1">
    <citation type="submission" date="2018-01" db="EMBL/GenBank/DDBJ databases">
        <title>Genome sequence of the PGP bacterium Paenibacillus illinoisensis E3.</title>
        <authorList>
            <person name="Rolli E."/>
            <person name="Marasco R."/>
            <person name="Bessem C."/>
            <person name="Michoud G."/>
            <person name="Gaiarsa S."/>
            <person name="Borin S."/>
            <person name="Daffonchio D."/>
        </authorList>
    </citation>
    <scope>NUCLEOTIDE SEQUENCE [LARGE SCALE GENOMIC DNA]</scope>
    <source>
        <strain evidence="1 2">E3</strain>
    </source>
</reference>
<proteinExistence type="predicted"/>
<dbReference type="EMBL" id="PRLG01000009">
    <property type="protein sequence ID" value="PYY30297.1"/>
    <property type="molecule type" value="Genomic_DNA"/>
</dbReference>
<evidence type="ECO:0000313" key="2">
    <source>
        <dbReference type="Proteomes" id="UP000247459"/>
    </source>
</evidence>
<evidence type="ECO:0008006" key="3">
    <source>
        <dbReference type="Google" id="ProtNLM"/>
    </source>
</evidence>
<organism evidence="1 2">
    <name type="scientific">Paenibacillus illinoisensis</name>
    <dbReference type="NCBI Taxonomy" id="59845"/>
    <lineage>
        <taxon>Bacteria</taxon>
        <taxon>Bacillati</taxon>
        <taxon>Bacillota</taxon>
        <taxon>Bacilli</taxon>
        <taxon>Bacillales</taxon>
        <taxon>Paenibacillaceae</taxon>
        <taxon>Paenibacillus</taxon>
    </lineage>
</organism>
<evidence type="ECO:0000313" key="1">
    <source>
        <dbReference type="EMBL" id="PYY30297.1"/>
    </source>
</evidence>
<dbReference type="InterPro" id="IPR019658">
    <property type="entry name" value="DUF2515"/>
</dbReference>
<dbReference type="RefSeq" id="WP_110757088.1">
    <property type="nucleotide sequence ID" value="NZ_PRLG01000009.1"/>
</dbReference>
<sequence length="423" mass="48944">MTSTRNDAVSPDSLFRIVRSIPGAAREVWRGKQAAWKASAQLRHPSRDLAWEAEMAETLKGEIERLLPGTETASARHAKSAPLCEEDCIILEEIKTLTVENNRSNITRTAAYLSCYDQYPELHWALLAHMVSRNGGYHMTDLQSNLMHNLQNQTDREHMYRLLERCNALIFQDAYPQLLLYMNSRRIGRSCFHLLSHFHVSEFMTPIWERFWLERCSALLSVALIINEQNYIESRVVQHPYFQKEVLSKPAFHLHNLAGLNHIVFPLGRGKGLAGRVIEHFGKLDERIMFGKSLYAMLFGTEQVYTQVLEFARSVPHRGSRAEYWPGLFTTSLEGAADSKFYTQELLEHEWMPESGRLYSPELLAVWKDTPYEPITRQDWLQNRDSLGHLSAPRRPWLFEMSHEHRYGMLKTAVAHDAKALLH</sequence>
<dbReference type="AlphaFoldDB" id="A0A2W0CDM6"/>
<dbReference type="OrthoDB" id="2690514at2"/>
<gene>
    <name evidence="1" type="ORF">PIL02S_01287</name>
</gene>